<feature type="region of interest" description="Disordered" evidence="1">
    <location>
        <begin position="1"/>
        <end position="28"/>
    </location>
</feature>
<protein>
    <submittedName>
        <fullName evidence="2">Uncharacterized protein</fullName>
    </submittedName>
</protein>
<organism evidence="2 3">
    <name type="scientific">Dreissena polymorpha</name>
    <name type="common">Zebra mussel</name>
    <name type="synonym">Mytilus polymorpha</name>
    <dbReference type="NCBI Taxonomy" id="45954"/>
    <lineage>
        <taxon>Eukaryota</taxon>
        <taxon>Metazoa</taxon>
        <taxon>Spiralia</taxon>
        <taxon>Lophotrochozoa</taxon>
        <taxon>Mollusca</taxon>
        <taxon>Bivalvia</taxon>
        <taxon>Autobranchia</taxon>
        <taxon>Heteroconchia</taxon>
        <taxon>Euheterodonta</taxon>
        <taxon>Imparidentia</taxon>
        <taxon>Neoheterodontei</taxon>
        <taxon>Myida</taxon>
        <taxon>Dreissenoidea</taxon>
        <taxon>Dreissenidae</taxon>
        <taxon>Dreissena</taxon>
    </lineage>
</organism>
<comment type="caution">
    <text evidence="2">The sequence shown here is derived from an EMBL/GenBank/DDBJ whole genome shotgun (WGS) entry which is preliminary data.</text>
</comment>
<reference evidence="2" key="2">
    <citation type="submission" date="2020-11" db="EMBL/GenBank/DDBJ databases">
        <authorList>
            <person name="McCartney M.A."/>
            <person name="Auch B."/>
            <person name="Kono T."/>
            <person name="Mallez S."/>
            <person name="Becker A."/>
            <person name="Gohl D.M."/>
            <person name="Silverstein K.A.T."/>
            <person name="Koren S."/>
            <person name="Bechman K.B."/>
            <person name="Herman A."/>
            <person name="Abrahante J.E."/>
            <person name="Garbe J."/>
        </authorList>
    </citation>
    <scope>NUCLEOTIDE SEQUENCE</scope>
    <source>
        <strain evidence="2">Duluth1</strain>
        <tissue evidence="2">Whole animal</tissue>
    </source>
</reference>
<reference evidence="2" key="1">
    <citation type="journal article" date="2019" name="bioRxiv">
        <title>The Genome of the Zebra Mussel, Dreissena polymorpha: A Resource for Invasive Species Research.</title>
        <authorList>
            <person name="McCartney M.A."/>
            <person name="Auch B."/>
            <person name="Kono T."/>
            <person name="Mallez S."/>
            <person name="Zhang Y."/>
            <person name="Obille A."/>
            <person name="Becker A."/>
            <person name="Abrahante J.E."/>
            <person name="Garbe J."/>
            <person name="Badalamenti J.P."/>
            <person name="Herman A."/>
            <person name="Mangelson H."/>
            <person name="Liachko I."/>
            <person name="Sullivan S."/>
            <person name="Sone E.D."/>
            <person name="Koren S."/>
            <person name="Silverstein K.A.T."/>
            <person name="Beckman K.B."/>
            <person name="Gohl D.M."/>
        </authorList>
    </citation>
    <scope>NUCLEOTIDE SEQUENCE</scope>
    <source>
        <strain evidence="2">Duluth1</strain>
        <tissue evidence="2">Whole animal</tissue>
    </source>
</reference>
<evidence type="ECO:0000256" key="1">
    <source>
        <dbReference type="SAM" id="MobiDB-lite"/>
    </source>
</evidence>
<dbReference type="EMBL" id="JAIWYP010000003">
    <property type="protein sequence ID" value="KAH3849124.1"/>
    <property type="molecule type" value="Genomic_DNA"/>
</dbReference>
<evidence type="ECO:0000313" key="2">
    <source>
        <dbReference type="EMBL" id="KAH3849124.1"/>
    </source>
</evidence>
<accession>A0A9D4L0M8</accession>
<dbReference type="Proteomes" id="UP000828390">
    <property type="component" value="Unassembled WGS sequence"/>
</dbReference>
<keyword evidence="3" id="KW-1185">Reference proteome</keyword>
<name>A0A9D4L0M8_DREPO</name>
<proteinExistence type="predicted"/>
<dbReference type="AlphaFoldDB" id="A0A9D4L0M8"/>
<evidence type="ECO:0000313" key="3">
    <source>
        <dbReference type="Proteomes" id="UP000828390"/>
    </source>
</evidence>
<sequence>MVRLSRLWKKTVPSGSTSPSYSSSYSTFARPGRFTRTQKAGYRLLNINVSEDCPSSPVRSTRPTCTSGT</sequence>
<gene>
    <name evidence="2" type="ORF">DPMN_091519</name>
</gene>
<feature type="compositionally biased region" description="Low complexity" evidence="1">
    <location>
        <begin position="13"/>
        <end position="27"/>
    </location>
</feature>